<organism evidence="2 3">
    <name type="scientific">Cereibacter johrii</name>
    <dbReference type="NCBI Taxonomy" id="445629"/>
    <lineage>
        <taxon>Bacteria</taxon>
        <taxon>Pseudomonadati</taxon>
        <taxon>Pseudomonadota</taxon>
        <taxon>Alphaproteobacteria</taxon>
        <taxon>Rhodobacterales</taxon>
        <taxon>Paracoccaceae</taxon>
        <taxon>Cereibacter</taxon>
    </lineage>
</organism>
<evidence type="ECO:0000313" key="2">
    <source>
        <dbReference type="EMBL" id="PTM78533.1"/>
    </source>
</evidence>
<evidence type="ECO:0000313" key="3">
    <source>
        <dbReference type="Proteomes" id="UP000240800"/>
    </source>
</evidence>
<feature type="compositionally biased region" description="Polar residues" evidence="1">
    <location>
        <begin position="227"/>
        <end position="236"/>
    </location>
</feature>
<dbReference type="EMBL" id="PZZW01000004">
    <property type="protein sequence ID" value="PTM78533.1"/>
    <property type="molecule type" value="Genomic_DNA"/>
</dbReference>
<gene>
    <name evidence="2" type="ORF">C8J29_104494</name>
</gene>
<feature type="region of interest" description="Disordered" evidence="1">
    <location>
        <begin position="201"/>
        <end position="236"/>
    </location>
</feature>
<name>A0ABX5JBR1_9RHOB</name>
<feature type="compositionally biased region" description="Basic residues" evidence="1">
    <location>
        <begin position="133"/>
        <end position="146"/>
    </location>
</feature>
<accession>A0ABX5JBR1</accession>
<protein>
    <submittedName>
        <fullName evidence="2">Uncharacterized protein</fullName>
    </submittedName>
</protein>
<dbReference type="Proteomes" id="UP000240800">
    <property type="component" value="Unassembled WGS sequence"/>
</dbReference>
<proteinExistence type="predicted"/>
<evidence type="ECO:0000256" key="1">
    <source>
        <dbReference type="SAM" id="MobiDB-lite"/>
    </source>
</evidence>
<feature type="compositionally biased region" description="Low complexity" evidence="1">
    <location>
        <begin position="201"/>
        <end position="218"/>
    </location>
</feature>
<sequence length="236" mass="24782">MIISRTIGASASDGRLEVPRDGQTLPGTAARKRSSSWPAQGDRDPAHREGRTCRDRAAVPNGRGSVDRHPGRRQCSRPRASGGRSRGAGRLLHTSGSPLRAGSGERGRLRRAPSPAVHGPDPSHRPFTGSRAGWRRRGRRPGRHRGTGPGAGDRLRHVAPVDLAVQLISCTERGGQLFVEKRAPAPLGTAAAVTRRSVASASASATARRAGRAPPAGRCCVAGHRSVSPSESQSAQ</sequence>
<comment type="caution">
    <text evidence="2">The sequence shown here is derived from an EMBL/GenBank/DDBJ whole genome shotgun (WGS) entry which is preliminary data.</text>
</comment>
<keyword evidence="3" id="KW-1185">Reference proteome</keyword>
<reference evidence="2 3" key="1">
    <citation type="submission" date="2018-04" db="EMBL/GenBank/DDBJ databases">
        <title>Genomic Encyclopedia of Type Strains, Phase III (KMG-III): the genomes of soil and plant-associated and newly described type strains.</title>
        <authorList>
            <person name="Whitman W."/>
        </authorList>
    </citation>
    <scope>NUCLEOTIDE SEQUENCE [LARGE SCALE GENOMIC DNA]</scope>
    <source>
        <strain evidence="2 3">JA192</strain>
    </source>
</reference>
<feature type="compositionally biased region" description="Basic and acidic residues" evidence="1">
    <location>
        <begin position="41"/>
        <end position="57"/>
    </location>
</feature>
<feature type="region of interest" description="Disordered" evidence="1">
    <location>
        <begin position="1"/>
        <end position="155"/>
    </location>
</feature>